<dbReference type="Proteomes" id="UP000199400">
    <property type="component" value="Unassembled WGS sequence"/>
</dbReference>
<protein>
    <submittedName>
        <fullName evidence="3">Uncharacterized protein</fullName>
    </submittedName>
</protein>
<dbReference type="EMBL" id="FOMX01000070">
    <property type="protein sequence ID" value="SFF42594.1"/>
    <property type="molecule type" value="Genomic_DNA"/>
</dbReference>
<evidence type="ECO:0000313" key="3">
    <source>
        <dbReference type="EMBL" id="SFF42594.1"/>
    </source>
</evidence>
<sequence>MSRWVSSAILAVFTLPACADHAPSFAAFAAYDSKMSGGTGGGSTDGAPMTTAEGGTSASPMATAGDADGTDSGGVSSGETGSTTASDAELLQPRILEVDMPAKVHLAGPVAVSVTTEDTSLVRAWLDGVELEPFADQGDGVFVGEVPIFGAVDNGEHVLEVTASSGPLVAHWPPATFTVATPAPGGQAWATLGPSGSTTRRVAVTPEDDVIEVGSVEVDGVSKPSIRKRSRANGSELWPEGTIVLDEREGSADALAVLPDGRMWIAMNVKNANKQWQPRIVQLDAAGHETGVEAPTEPGATVRGIAADDEGGAFAVGFGGSGFGDMDIVMWWLRHDGVAMHSAKTWDHVPVGDPNAPEFDDLAFDVLLKDGVAWIAGASTGFHEIDKKHTRGILVQMDPETAAPLEPPIVAPPYGDWSDSMFLVIGDHPDGAIVTGMEGKSSGNAQQITVQVYQPDGARTYLWSGFASPVAYGTGVAWLSHGVMIVSGVVQDGDVLRGLLSGRGGPGTNFDHYFPGIEPSAANGLARTAYNQVLVAGERTLGGVRQARVARIHQ</sequence>
<dbReference type="STRING" id="54.SAMN02745121_08783"/>
<name>A0A1I2IK15_9BACT</name>
<dbReference type="SUPFAM" id="SSF75011">
    <property type="entry name" value="3-carboxy-cis,cis-mucoante lactonizing enzyme"/>
    <property type="match status" value="1"/>
</dbReference>
<feature type="region of interest" description="Disordered" evidence="1">
    <location>
        <begin position="37"/>
        <end position="87"/>
    </location>
</feature>
<evidence type="ECO:0000256" key="2">
    <source>
        <dbReference type="SAM" id="SignalP"/>
    </source>
</evidence>
<reference evidence="4" key="1">
    <citation type="submission" date="2016-10" db="EMBL/GenBank/DDBJ databases">
        <authorList>
            <person name="Varghese N."/>
            <person name="Submissions S."/>
        </authorList>
    </citation>
    <scope>NUCLEOTIDE SEQUENCE [LARGE SCALE GENOMIC DNA]</scope>
    <source>
        <strain evidence="4">ATCC 25963</strain>
    </source>
</reference>
<dbReference type="AlphaFoldDB" id="A0A1I2IK15"/>
<gene>
    <name evidence="3" type="ORF">SAMN02745121_08783</name>
</gene>
<feature type="chain" id="PRO_5011543605" evidence="2">
    <location>
        <begin position="20"/>
        <end position="554"/>
    </location>
</feature>
<keyword evidence="4" id="KW-1185">Reference proteome</keyword>
<organism evidence="3 4">
    <name type="scientific">Nannocystis exedens</name>
    <dbReference type="NCBI Taxonomy" id="54"/>
    <lineage>
        <taxon>Bacteria</taxon>
        <taxon>Pseudomonadati</taxon>
        <taxon>Myxococcota</taxon>
        <taxon>Polyangia</taxon>
        <taxon>Nannocystales</taxon>
        <taxon>Nannocystaceae</taxon>
        <taxon>Nannocystis</taxon>
    </lineage>
</organism>
<accession>A0A1I2IK15</accession>
<evidence type="ECO:0000313" key="4">
    <source>
        <dbReference type="Proteomes" id="UP000199400"/>
    </source>
</evidence>
<proteinExistence type="predicted"/>
<keyword evidence="2" id="KW-0732">Signal</keyword>
<feature type="compositionally biased region" description="Low complexity" evidence="1">
    <location>
        <begin position="77"/>
        <end position="87"/>
    </location>
</feature>
<evidence type="ECO:0000256" key="1">
    <source>
        <dbReference type="SAM" id="MobiDB-lite"/>
    </source>
</evidence>
<dbReference type="RefSeq" id="WP_096330446.1">
    <property type="nucleotide sequence ID" value="NZ_FOMX01000070.1"/>
</dbReference>
<feature type="signal peptide" evidence="2">
    <location>
        <begin position="1"/>
        <end position="19"/>
    </location>
</feature>